<evidence type="ECO:0000313" key="2">
    <source>
        <dbReference type="Proteomes" id="UP001431186"/>
    </source>
</evidence>
<dbReference type="EMBL" id="AP025285">
    <property type="protein sequence ID" value="BDC91369.1"/>
    <property type="molecule type" value="Genomic_DNA"/>
</dbReference>
<evidence type="ECO:0000313" key="1">
    <source>
        <dbReference type="EMBL" id="BDC91369.1"/>
    </source>
</evidence>
<keyword evidence="2" id="KW-1185">Reference proteome</keyword>
<accession>A0AAU9D8E5</accession>
<organism evidence="1 2">
    <name type="scientific">Leptogranulimonas caecicola</name>
    <dbReference type="NCBI Taxonomy" id="2894156"/>
    <lineage>
        <taxon>Bacteria</taxon>
        <taxon>Bacillati</taxon>
        <taxon>Actinomycetota</taxon>
        <taxon>Coriobacteriia</taxon>
        <taxon>Coriobacteriales</taxon>
        <taxon>Kribbibacteriaceae</taxon>
        <taxon>Leptogranulimonas</taxon>
    </lineage>
</organism>
<dbReference type="AlphaFoldDB" id="A0AAU9D8E5"/>
<dbReference type="Proteomes" id="UP001431186">
    <property type="component" value="Chromosome"/>
</dbReference>
<sequence>MTPIDHSTSVKKAKLRQEIFDRARFGDDVSEEELQLLTVAQLRELCKEPLIYFGTYGDCLSKRDFVIHVLGGIRRYRRKAGLA</sequence>
<protein>
    <submittedName>
        <fullName evidence="1">Uncharacterized protein</fullName>
    </submittedName>
</protein>
<dbReference type="KEGG" id="lcal:ATTO_12410"/>
<dbReference type="RefSeq" id="WP_168896715.1">
    <property type="nucleotide sequence ID" value="NZ_AP025285.1"/>
</dbReference>
<name>A0AAU9D8E5_9ACTN</name>
<gene>
    <name evidence="1" type="ORF">ATTO_12410</name>
</gene>
<reference evidence="1" key="1">
    <citation type="submission" date="2021-11" db="EMBL/GenBank/DDBJ databases">
        <title>Complete genome sequence of Atopobiaceae bacterium TOC12.</title>
        <authorList>
            <person name="Morinaga K."/>
            <person name="Kusada H."/>
            <person name="Tamaki H."/>
        </authorList>
    </citation>
    <scope>NUCLEOTIDE SEQUENCE</scope>
    <source>
        <strain evidence="1">TOC12</strain>
    </source>
</reference>
<proteinExistence type="predicted"/>